<keyword evidence="2 10" id="KW-0813">Transport</keyword>
<dbReference type="PANTHER" id="PTHR32024:SF3">
    <property type="entry name" value="TRK SYSTEM POTASSIUM UPTAKE PROTEIN"/>
    <property type="match status" value="1"/>
</dbReference>
<evidence type="ECO:0000256" key="2">
    <source>
        <dbReference type="ARBA" id="ARBA00022448"/>
    </source>
</evidence>
<sequence length="483" mass="50613">MRPPSLNREVRAAIFAGAMIWLALAAAMLVAGAVDAFGGGSGWRDMVLSAGLVTTAAGLVAFSTRGATPPPTQRFGFLVVVTLWTMAPLAATAPFILHGMTPVDALFEATSGLTTTGATVMTGLDTESRAILMWRAIMQWLGGVGILALGLVLLPFLQIGGMQLFSKESSDRSSDKPLPRFASFGRTLLGVYAFATIACAMAYSAVGLSGFDAVAHALTTVSTAGFSTYDASMGHFDSVGPLWVGSFFMLVGSLPFAMYIAFLAGRRPFGIDPQVPLFLTIVAIASVLVIVLRNDVITSRAVAEDVFNVISVITTTGYAASDYTAWGSTPVAIFFLLMFLGGCAGSTTGGVKTYRLLVTGAMLRTHLRRLVMPNAVSLTRYGAREVDPAVFRSALVFLIAFAVSLMALTVALAGTGLDFLTAHTAALTALTNVGPGLGPVIGPAGNFATIPDAAKLLVTLGMILGRLEILPVLVLLLPEFWRR</sequence>
<feature type="transmembrane region" description="Helical" evidence="12">
    <location>
        <begin position="242"/>
        <end position="263"/>
    </location>
</feature>
<gene>
    <name evidence="13" type="ORF">SAMN05444370_10411</name>
</gene>
<evidence type="ECO:0000313" key="13">
    <source>
        <dbReference type="EMBL" id="SEA29371.1"/>
    </source>
</evidence>
<feature type="binding site" evidence="11">
    <location>
        <position position="433"/>
    </location>
    <ligand>
        <name>K(+)</name>
        <dbReference type="ChEBI" id="CHEBI:29103"/>
    </ligand>
</feature>
<keyword evidence="14" id="KW-1185">Reference proteome</keyword>
<keyword evidence="4 10" id="KW-0633">Potassium transport</keyword>
<protein>
    <recommendedName>
        <fullName evidence="10">Trk system potassium uptake protein</fullName>
    </recommendedName>
</protein>
<feature type="binding site" evidence="11">
    <location>
        <position position="115"/>
    </location>
    <ligand>
        <name>K(+)</name>
        <dbReference type="ChEBI" id="CHEBI:29103"/>
    </ligand>
</feature>
<feature type="transmembrane region" description="Helical" evidence="12">
    <location>
        <begin position="275"/>
        <end position="292"/>
    </location>
</feature>
<dbReference type="EMBL" id="FNQM01000004">
    <property type="protein sequence ID" value="SEA29371.1"/>
    <property type="molecule type" value="Genomic_DNA"/>
</dbReference>
<organism evidence="13 14">
    <name type="scientific">Rubrimonas cliftonensis</name>
    <dbReference type="NCBI Taxonomy" id="89524"/>
    <lineage>
        <taxon>Bacteria</taxon>
        <taxon>Pseudomonadati</taxon>
        <taxon>Pseudomonadota</taxon>
        <taxon>Alphaproteobacteria</taxon>
        <taxon>Rhodobacterales</taxon>
        <taxon>Paracoccaceae</taxon>
        <taxon>Rubrimonas</taxon>
    </lineage>
</organism>
<comment type="subcellular location">
    <subcellularLocation>
        <location evidence="10">Cell inner membrane</location>
        <topology evidence="10">Multi-pass membrane protein</topology>
    </subcellularLocation>
    <subcellularLocation>
        <location evidence="1">Cell membrane</location>
        <topology evidence="1">Multi-pass membrane protein</topology>
    </subcellularLocation>
</comment>
<dbReference type="RefSeq" id="WP_093251725.1">
    <property type="nucleotide sequence ID" value="NZ_FNQM01000004.1"/>
</dbReference>
<evidence type="ECO:0000256" key="11">
    <source>
        <dbReference type="PIRSR" id="PIRSR006247-1"/>
    </source>
</evidence>
<dbReference type="GO" id="GO:0015379">
    <property type="term" value="F:potassium:chloride symporter activity"/>
    <property type="evidence" value="ECO:0007669"/>
    <property type="project" value="InterPro"/>
</dbReference>
<feature type="binding site" evidence="11">
    <location>
        <position position="432"/>
    </location>
    <ligand>
        <name>K(+)</name>
        <dbReference type="ChEBI" id="CHEBI:29103"/>
    </ligand>
</feature>
<evidence type="ECO:0000256" key="7">
    <source>
        <dbReference type="ARBA" id="ARBA00022989"/>
    </source>
</evidence>
<evidence type="ECO:0000256" key="10">
    <source>
        <dbReference type="PIRNR" id="PIRNR006247"/>
    </source>
</evidence>
<dbReference type="PIRSF" id="PIRSF006247">
    <property type="entry name" value="TrkH"/>
    <property type="match status" value="1"/>
</dbReference>
<evidence type="ECO:0000256" key="6">
    <source>
        <dbReference type="ARBA" id="ARBA00022958"/>
    </source>
</evidence>
<evidence type="ECO:0000256" key="8">
    <source>
        <dbReference type="ARBA" id="ARBA00023065"/>
    </source>
</evidence>
<dbReference type="GO" id="GO:0046872">
    <property type="term" value="F:metal ion binding"/>
    <property type="evidence" value="ECO:0007669"/>
    <property type="project" value="UniProtKB-KW"/>
</dbReference>
<feature type="transmembrane region" description="Helical" evidence="12">
    <location>
        <begin position="389"/>
        <end position="413"/>
    </location>
</feature>
<comment type="similarity">
    <text evidence="10">Belongs to the TrkH potassium transport family.</text>
</comment>
<accession>A0A1H4A185</accession>
<dbReference type="OrthoDB" id="9810952at2"/>
<feature type="transmembrane region" description="Helical" evidence="12">
    <location>
        <begin position="46"/>
        <end position="63"/>
    </location>
</feature>
<evidence type="ECO:0000256" key="12">
    <source>
        <dbReference type="SAM" id="Phobius"/>
    </source>
</evidence>
<evidence type="ECO:0000313" key="14">
    <source>
        <dbReference type="Proteomes" id="UP000198703"/>
    </source>
</evidence>
<evidence type="ECO:0000256" key="9">
    <source>
        <dbReference type="ARBA" id="ARBA00023136"/>
    </source>
</evidence>
<keyword evidence="11" id="KW-0479">Metal-binding</keyword>
<dbReference type="Proteomes" id="UP000198703">
    <property type="component" value="Unassembled WGS sequence"/>
</dbReference>
<dbReference type="PANTHER" id="PTHR32024">
    <property type="entry name" value="TRK SYSTEM POTASSIUM UPTAKE PROTEIN TRKG-RELATED"/>
    <property type="match status" value="1"/>
</dbReference>
<feature type="transmembrane region" description="Helical" evidence="12">
    <location>
        <begin position="75"/>
        <end position="97"/>
    </location>
</feature>
<keyword evidence="10" id="KW-0997">Cell inner membrane</keyword>
<feature type="binding site" evidence="11">
    <location>
        <position position="316"/>
    </location>
    <ligand>
        <name>K(+)</name>
        <dbReference type="ChEBI" id="CHEBI:29103"/>
    </ligand>
</feature>
<keyword evidence="6 10" id="KW-0630">Potassium</keyword>
<name>A0A1H4A185_9RHOB</name>
<feature type="transmembrane region" description="Helical" evidence="12">
    <location>
        <begin position="456"/>
        <end position="477"/>
    </location>
</feature>
<keyword evidence="3 10" id="KW-1003">Cell membrane</keyword>
<evidence type="ECO:0000256" key="1">
    <source>
        <dbReference type="ARBA" id="ARBA00004651"/>
    </source>
</evidence>
<comment type="function">
    <text evidence="10">Low-affinity potassium transport system. Interacts with Trk system potassium uptake protein TrkA.</text>
</comment>
<dbReference type="InterPro" id="IPR003445">
    <property type="entry name" value="Cat_transpt"/>
</dbReference>
<dbReference type="STRING" id="89524.SAMN05444370_10411"/>
<keyword evidence="7 12" id="KW-1133">Transmembrane helix</keyword>
<feature type="binding site" evidence="11">
    <location>
        <position position="116"/>
    </location>
    <ligand>
        <name>K(+)</name>
        <dbReference type="ChEBI" id="CHEBI:29103"/>
    </ligand>
</feature>
<feature type="transmembrane region" description="Helical" evidence="12">
    <location>
        <begin position="12"/>
        <end position="34"/>
    </location>
</feature>
<reference evidence="13 14" key="1">
    <citation type="submission" date="2016-10" db="EMBL/GenBank/DDBJ databases">
        <authorList>
            <person name="de Groot N.N."/>
        </authorList>
    </citation>
    <scope>NUCLEOTIDE SEQUENCE [LARGE SCALE GENOMIC DNA]</scope>
    <source>
        <strain evidence="13 14">DSM 15345</strain>
    </source>
</reference>
<dbReference type="InterPro" id="IPR004772">
    <property type="entry name" value="TrkH"/>
</dbReference>
<keyword evidence="9 10" id="KW-0472">Membrane</keyword>
<feature type="transmembrane region" description="Helical" evidence="12">
    <location>
        <begin position="331"/>
        <end position="354"/>
    </location>
</feature>
<dbReference type="Pfam" id="PF02386">
    <property type="entry name" value="TrkH"/>
    <property type="match status" value="1"/>
</dbReference>
<dbReference type="GO" id="GO:0005886">
    <property type="term" value="C:plasma membrane"/>
    <property type="evidence" value="ECO:0007669"/>
    <property type="project" value="UniProtKB-SubCell"/>
</dbReference>
<feature type="transmembrane region" description="Helical" evidence="12">
    <location>
        <begin position="181"/>
        <end position="203"/>
    </location>
</feature>
<feature type="binding site" evidence="11">
    <location>
        <position position="315"/>
    </location>
    <ligand>
        <name>K(+)</name>
        <dbReference type="ChEBI" id="CHEBI:29103"/>
    </ligand>
</feature>
<proteinExistence type="inferred from homology"/>
<keyword evidence="8 10" id="KW-0406">Ion transport</keyword>
<dbReference type="AlphaFoldDB" id="A0A1H4A185"/>
<feature type="transmembrane region" description="Helical" evidence="12">
    <location>
        <begin position="137"/>
        <end position="160"/>
    </location>
</feature>
<keyword evidence="5 12" id="KW-0812">Transmembrane</keyword>
<evidence type="ECO:0000256" key="4">
    <source>
        <dbReference type="ARBA" id="ARBA00022538"/>
    </source>
</evidence>
<evidence type="ECO:0000256" key="5">
    <source>
        <dbReference type="ARBA" id="ARBA00022692"/>
    </source>
</evidence>
<evidence type="ECO:0000256" key="3">
    <source>
        <dbReference type="ARBA" id="ARBA00022475"/>
    </source>
</evidence>